<comment type="catalytic activity">
    <reaction evidence="1">
        <text>an N-(ADP-alpha-D-ribosyl)-thymidine in DNA + H2O = a thymidine in DNA + ADP-D-ribose</text>
        <dbReference type="Rhea" id="RHEA:71655"/>
        <dbReference type="Rhea" id="RHEA-COMP:13556"/>
        <dbReference type="Rhea" id="RHEA-COMP:18051"/>
        <dbReference type="ChEBI" id="CHEBI:15377"/>
        <dbReference type="ChEBI" id="CHEBI:57967"/>
        <dbReference type="ChEBI" id="CHEBI:137386"/>
        <dbReference type="ChEBI" id="CHEBI:191199"/>
    </reaction>
    <physiologicalReaction direction="left-to-right" evidence="1">
        <dbReference type="Rhea" id="RHEA:71656"/>
    </physiologicalReaction>
</comment>
<sequence>MITYRTGNILDAKASVLVNTVNTVGVMGKGIALQMKNAFSENFKIYSDAVKRGEIRTGQVQAVPFSTLSGVRYIVNFPMKIIGAILQKSSGSGRDCVICERKFSTLRSIQVRFLLLDAAMAVWSGWQSRRRSRAFCMIFRLTSKFMSRLLKSRSFLLSRRNLRLSG</sequence>
<keyword evidence="4" id="KW-1185">Reference proteome</keyword>
<dbReference type="InterPro" id="IPR050892">
    <property type="entry name" value="ADP-ribose_metab_enzymes"/>
</dbReference>
<feature type="domain" description="Macro" evidence="2">
    <location>
        <begin position="1"/>
        <end position="166"/>
    </location>
</feature>
<dbReference type="Gene3D" id="3.40.220.10">
    <property type="entry name" value="Leucine Aminopeptidase, subunit E, domain 1"/>
    <property type="match status" value="1"/>
</dbReference>
<proteinExistence type="predicted"/>
<dbReference type="RefSeq" id="WP_069811016.1">
    <property type="nucleotide sequence ID" value="NZ_CP017305.1"/>
</dbReference>
<evidence type="ECO:0000313" key="4">
    <source>
        <dbReference type="Proteomes" id="UP000095185"/>
    </source>
</evidence>
<accession>A0A1D8D0W3</accession>
<evidence type="ECO:0000256" key="1">
    <source>
        <dbReference type="ARBA" id="ARBA00035885"/>
    </source>
</evidence>
<dbReference type="EMBL" id="CP017305">
    <property type="protein sequence ID" value="AOS84830.1"/>
    <property type="molecule type" value="Genomic_DNA"/>
</dbReference>
<dbReference type="PROSITE" id="PS51154">
    <property type="entry name" value="MACRO"/>
    <property type="match status" value="1"/>
</dbReference>
<dbReference type="PANTHER" id="PTHR12521">
    <property type="entry name" value="PROTEIN C6ORF130"/>
    <property type="match status" value="1"/>
</dbReference>
<protein>
    <recommendedName>
        <fullName evidence="2">Macro domain-containing protein</fullName>
    </recommendedName>
</protein>
<organism evidence="3 4">
    <name type="scientific">Chlorobaculum limnaeum</name>
    <dbReference type="NCBI Taxonomy" id="274537"/>
    <lineage>
        <taxon>Bacteria</taxon>
        <taxon>Pseudomonadati</taxon>
        <taxon>Chlorobiota</taxon>
        <taxon>Chlorobiia</taxon>
        <taxon>Chlorobiales</taxon>
        <taxon>Chlorobiaceae</taxon>
        <taxon>Chlorobaculum</taxon>
    </lineage>
</organism>
<reference evidence="3" key="1">
    <citation type="submission" date="2016-09" db="EMBL/GenBank/DDBJ databases">
        <title>Genome sequence of Chlorobaculum limnaeum.</title>
        <authorList>
            <person name="Liu Z."/>
            <person name="Tank M."/>
            <person name="Bryant D.A."/>
        </authorList>
    </citation>
    <scope>NUCLEOTIDE SEQUENCE [LARGE SCALE GENOMIC DNA]</scope>
    <source>
        <strain evidence="3">DSM 1677</strain>
    </source>
</reference>
<dbReference type="OrthoDB" id="9780211at2"/>
<dbReference type="AlphaFoldDB" id="A0A1D8D0W3"/>
<name>A0A1D8D0W3_CHLLM</name>
<dbReference type="SUPFAM" id="SSF52949">
    <property type="entry name" value="Macro domain-like"/>
    <property type="match status" value="1"/>
</dbReference>
<evidence type="ECO:0000259" key="2">
    <source>
        <dbReference type="PROSITE" id="PS51154"/>
    </source>
</evidence>
<dbReference type="InterPro" id="IPR043472">
    <property type="entry name" value="Macro_dom-like"/>
</dbReference>
<dbReference type="KEGG" id="clz:BIU88_12245"/>
<dbReference type="InterPro" id="IPR002589">
    <property type="entry name" value="Macro_dom"/>
</dbReference>
<dbReference type="PANTHER" id="PTHR12521:SF0">
    <property type="entry name" value="ADP-RIBOSE GLYCOHYDROLASE OARD1"/>
    <property type="match status" value="1"/>
</dbReference>
<gene>
    <name evidence="3" type="ORF">BIU88_12245</name>
</gene>
<dbReference type="Proteomes" id="UP000095185">
    <property type="component" value="Chromosome"/>
</dbReference>
<dbReference type="Pfam" id="PF01661">
    <property type="entry name" value="Macro"/>
    <property type="match status" value="1"/>
</dbReference>
<evidence type="ECO:0000313" key="3">
    <source>
        <dbReference type="EMBL" id="AOS84830.1"/>
    </source>
</evidence>
<dbReference type="GO" id="GO:0140291">
    <property type="term" value="P:peptidyl-glutamate ADP-deribosylation"/>
    <property type="evidence" value="ECO:0007669"/>
    <property type="project" value="TreeGrafter"/>
</dbReference>